<dbReference type="InterPro" id="IPR006311">
    <property type="entry name" value="TAT_signal"/>
</dbReference>
<feature type="domain" description="Beta-lactamase-related" evidence="2">
    <location>
        <begin position="46"/>
        <end position="380"/>
    </location>
</feature>
<keyword evidence="3" id="KW-0378">Hydrolase</keyword>
<dbReference type="PANTHER" id="PTHR43283">
    <property type="entry name" value="BETA-LACTAMASE-RELATED"/>
    <property type="match status" value="1"/>
</dbReference>
<dbReference type="PROSITE" id="PS51318">
    <property type="entry name" value="TAT"/>
    <property type="match status" value="1"/>
</dbReference>
<proteinExistence type="predicted"/>
<dbReference type="PANTHER" id="PTHR43283:SF3">
    <property type="entry name" value="BETA-LACTAMASE FAMILY PROTEIN (AFU_ORTHOLOGUE AFUA_5G07500)"/>
    <property type="match status" value="1"/>
</dbReference>
<protein>
    <submittedName>
        <fullName evidence="3">Serine hydrolase domain-containing protein</fullName>
        <ecNumber evidence="3">3.-.-.-</ecNumber>
    </submittedName>
</protein>
<reference evidence="3 4" key="1">
    <citation type="submission" date="2024-10" db="EMBL/GenBank/DDBJ databases">
        <title>The Natural Products Discovery Center: Release of the First 8490 Sequenced Strains for Exploring Actinobacteria Biosynthetic Diversity.</title>
        <authorList>
            <person name="Kalkreuter E."/>
            <person name="Kautsar S.A."/>
            <person name="Yang D."/>
            <person name="Bader C.D."/>
            <person name="Teijaro C.N."/>
            <person name="Fluegel L."/>
            <person name="Davis C.M."/>
            <person name="Simpson J.R."/>
            <person name="Lauterbach L."/>
            <person name="Steele A.D."/>
            <person name="Gui C."/>
            <person name="Meng S."/>
            <person name="Li G."/>
            <person name="Viehrig K."/>
            <person name="Ye F."/>
            <person name="Su P."/>
            <person name="Kiefer A.F."/>
            <person name="Nichols A."/>
            <person name="Cepeda A.J."/>
            <person name="Yan W."/>
            <person name="Fan B."/>
            <person name="Jiang Y."/>
            <person name="Adhikari A."/>
            <person name="Zheng C.-J."/>
            <person name="Schuster L."/>
            <person name="Cowan T.M."/>
            <person name="Smanski M.J."/>
            <person name="Chevrette M.G."/>
            <person name="De Carvalho L.P.S."/>
            <person name="Shen B."/>
        </authorList>
    </citation>
    <scope>NUCLEOTIDE SEQUENCE [LARGE SCALE GENOMIC DNA]</scope>
    <source>
        <strain evidence="3 4">NPDC050545</strain>
    </source>
</reference>
<keyword evidence="4" id="KW-1185">Reference proteome</keyword>
<dbReference type="RefSeq" id="WP_397082766.1">
    <property type="nucleotide sequence ID" value="NZ_JBITGY010000005.1"/>
</dbReference>
<dbReference type="EMBL" id="JBITGY010000005">
    <property type="protein sequence ID" value="MFI6499453.1"/>
    <property type="molecule type" value="Genomic_DNA"/>
</dbReference>
<sequence length="401" mass="42703">MSNASRRSVLGMLAATPLAASGLVAASGGAAHAQRSEPLRTYKEYVRELAKKDLFSGVIMIAHRGRPVVAEAFGMADKKLGIRNRLDTRFNLGSASKPFSTLAIVQLAEQGKVEFYDRLGTYLTGFRPEVADKVTVHQMLTHTSGMGSLPWDPDLITYSREEALGITAKALRGGELQFPPGTQHQYGGAGLDALGEIVTKVTGMSYWDYVHEHIFDAVGMTGSRYYTRTEWLADTAIAHPYMLQADGSRVDALRDLKASAVIGGPGTNPARPFIGGPSVGAFASAPDLVRLGRALDNHTLLTGPYTDLYVGPKFPAAPPPGAPSPGTARREAFQAYGLNSTIMGDFRVIGHGGGVGGGNANWNVYLGHGWTGVVLSNYDLEAKLLMEILGKEREAITAAAA</sequence>
<feature type="chain" id="PRO_5046323998" evidence="1">
    <location>
        <begin position="34"/>
        <end position="401"/>
    </location>
</feature>
<dbReference type="SUPFAM" id="SSF56601">
    <property type="entry name" value="beta-lactamase/transpeptidase-like"/>
    <property type="match status" value="1"/>
</dbReference>
<keyword evidence="1" id="KW-0732">Signal</keyword>
<gene>
    <name evidence="3" type="ORF">ACIBG2_18850</name>
</gene>
<evidence type="ECO:0000313" key="4">
    <source>
        <dbReference type="Proteomes" id="UP001612741"/>
    </source>
</evidence>
<evidence type="ECO:0000256" key="1">
    <source>
        <dbReference type="SAM" id="SignalP"/>
    </source>
</evidence>
<name>A0ABW7YUC4_9ACTN</name>
<dbReference type="Pfam" id="PF00144">
    <property type="entry name" value="Beta-lactamase"/>
    <property type="match status" value="1"/>
</dbReference>
<dbReference type="InterPro" id="IPR001466">
    <property type="entry name" value="Beta-lactam-related"/>
</dbReference>
<organism evidence="3 4">
    <name type="scientific">Nonomuraea typhae</name>
    <dbReference type="NCBI Taxonomy" id="2603600"/>
    <lineage>
        <taxon>Bacteria</taxon>
        <taxon>Bacillati</taxon>
        <taxon>Actinomycetota</taxon>
        <taxon>Actinomycetes</taxon>
        <taxon>Streptosporangiales</taxon>
        <taxon>Streptosporangiaceae</taxon>
        <taxon>Nonomuraea</taxon>
    </lineage>
</organism>
<dbReference type="EC" id="3.-.-.-" evidence="3"/>
<dbReference type="InterPro" id="IPR050789">
    <property type="entry name" value="Diverse_Enzym_Activities"/>
</dbReference>
<dbReference type="GO" id="GO:0016787">
    <property type="term" value="F:hydrolase activity"/>
    <property type="evidence" value="ECO:0007669"/>
    <property type="project" value="UniProtKB-KW"/>
</dbReference>
<evidence type="ECO:0000259" key="2">
    <source>
        <dbReference type="Pfam" id="PF00144"/>
    </source>
</evidence>
<dbReference type="Gene3D" id="3.40.710.10">
    <property type="entry name" value="DD-peptidase/beta-lactamase superfamily"/>
    <property type="match status" value="1"/>
</dbReference>
<dbReference type="Proteomes" id="UP001612741">
    <property type="component" value="Unassembled WGS sequence"/>
</dbReference>
<evidence type="ECO:0000313" key="3">
    <source>
        <dbReference type="EMBL" id="MFI6499453.1"/>
    </source>
</evidence>
<accession>A0ABW7YUC4</accession>
<feature type="signal peptide" evidence="1">
    <location>
        <begin position="1"/>
        <end position="33"/>
    </location>
</feature>
<comment type="caution">
    <text evidence="3">The sequence shown here is derived from an EMBL/GenBank/DDBJ whole genome shotgun (WGS) entry which is preliminary data.</text>
</comment>
<dbReference type="InterPro" id="IPR012338">
    <property type="entry name" value="Beta-lactam/transpept-like"/>
</dbReference>